<evidence type="ECO:0008006" key="4">
    <source>
        <dbReference type="Google" id="ProtNLM"/>
    </source>
</evidence>
<evidence type="ECO:0000313" key="2">
    <source>
        <dbReference type="EMBL" id="CAH0369415.1"/>
    </source>
</evidence>
<feature type="chain" id="PRO_5035292674" description="Nucleotide-diphospho-sugar transferase domain-containing protein" evidence="1">
    <location>
        <begin position="19"/>
        <end position="517"/>
    </location>
</feature>
<dbReference type="OrthoDB" id="10564365at2759"/>
<reference evidence="2" key="1">
    <citation type="submission" date="2021-11" db="EMBL/GenBank/DDBJ databases">
        <authorList>
            <consortium name="Genoscope - CEA"/>
            <person name="William W."/>
        </authorList>
    </citation>
    <scope>NUCLEOTIDE SEQUENCE</scope>
</reference>
<gene>
    <name evidence="2" type="ORF">PECAL_2P25370</name>
</gene>
<sequence>MIARLLLLLLATAAQEHAATTADEHADHCEELAFAYFAVGPRTLAKARRSARSAKAAHPQAHTVLITDAKGASHVKKEATKCDGHGVVFDYVDVLAEAENATSFNSMPEFVAFRTYQKDGKKLVSKHKPWTTVGDANNKAVADLRAAKIRSLTEALKRAPTYGALVFLDADTIVCRSLVKYACAMDKADVAFVPVPPARWHAGGQLRLSYDVDLSTPEANTGALFLRRTPKALDLLNHWSRTYRDLRRADPPQLMDQVAFRAALHISRAKWHSIDDAANCRGRDPATRAHAALTCDGFDHEDTFVATSSSTDDPETSPRAVSAALAVEKRLKGGRHCDVLHSHETSDFRRLDPLEGKKTCAWVSLPFSVDDASIHARVARQAFDDCEEWVAAPARNHGLDYALDLRYVAVVRDASSRSKAEYDACCVRGDPSHWCGGICVENEKRHDFVIRRGDAQLAALAPGEPCVAARRPPPSRADARVVLDLVRAGRLLLYRAGDEVGEGLDARLVHAATALGD</sequence>
<evidence type="ECO:0000313" key="3">
    <source>
        <dbReference type="Proteomes" id="UP000789595"/>
    </source>
</evidence>
<dbReference type="Proteomes" id="UP000789595">
    <property type="component" value="Unassembled WGS sequence"/>
</dbReference>
<feature type="signal peptide" evidence="1">
    <location>
        <begin position="1"/>
        <end position="18"/>
    </location>
</feature>
<dbReference type="AlphaFoldDB" id="A0A8J2WX63"/>
<name>A0A8J2WX63_9STRA</name>
<proteinExistence type="predicted"/>
<keyword evidence="3" id="KW-1185">Reference proteome</keyword>
<dbReference type="EMBL" id="CAKKNE010000002">
    <property type="protein sequence ID" value="CAH0369415.1"/>
    <property type="molecule type" value="Genomic_DNA"/>
</dbReference>
<evidence type="ECO:0000256" key="1">
    <source>
        <dbReference type="SAM" id="SignalP"/>
    </source>
</evidence>
<organism evidence="2 3">
    <name type="scientific">Pelagomonas calceolata</name>
    <dbReference type="NCBI Taxonomy" id="35677"/>
    <lineage>
        <taxon>Eukaryota</taxon>
        <taxon>Sar</taxon>
        <taxon>Stramenopiles</taxon>
        <taxon>Ochrophyta</taxon>
        <taxon>Pelagophyceae</taxon>
        <taxon>Pelagomonadales</taxon>
        <taxon>Pelagomonadaceae</taxon>
        <taxon>Pelagomonas</taxon>
    </lineage>
</organism>
<keyword evidence="1" id="KW-0732">Signal</keyword>
<accession>A0A8J2WX63</accession>
<protein>
    <recommendedName>
        <fullName evidence="4">Nucleotide-diphospho-sugar transferase domain-containing protein</fullName>
    </recommendedName>
</protein>
<comment type="caution">
    <text evidence="2">The sequence shown here is derived from an EMBL/GenBank/DDBJ whole genome shotgun (WGS) entry which is preliminary data.</text>
</comment>